<keyword evidence="1" id="KW-0812">Transmembrane</keyword>
<keyword evidence="1" id="KW-1133">Transmembrane helix</keyword>
<accession>A0A5B0E683</accession>
<feature type="transmembrane region" description="Helical" evidence="1">
    <location>
        <begin position="30"/>
        <end position="50"/>
    </location>
</feature>
<dbReference type="Proteomes" id="UP000323856">
    <property type="component" value="Unassembled WGS sequence"/>
</dbReference>
<proteinExistence type="predicted"/>
<keyword evidence="1" id="KW-0472">Membrane</keyword>
<protein>
    <submittedName>
        <fullName evidence="2">Uncharacterized protein</fullName>
    </submittedName>
</protein>
<dbReference type="EMBL" id="VOBL01000023">
    <property type="protein sequence ID" value="KAA0973635.1"/>
    <property type="molecule type" value="Genomic_DNA"/>
</dbReference>
<comment type="caution">
    <text evidence="2">The sequence shown here is derived from an EMBL/GenBank/DDBJ whole genome shotgun (WGS) entry which is preliminary data.</text>
</comment>
<reference evidence="2 3" key="1">
    <citation type="submission" date="2019-07" db="EMBL/GenBank/DDBJ databases">
        <title>Analysis of the biochemical properties, biological activity and biotechnological potential of siderophores and biosurfactants produced by Antarctic psychrotolerant bacteria.</title>
        <authorList>
            <person name="Styczynski M."/>
            <person name="Krucon T."/>
            <person name="Decewicz P."/>
            <person name="Dziewit L."/>
        </authorList>
    </citation>
    <scope>NUCLEOTIDE SEQUENCE [LARGE SCALE GENOMIC DNA]</scope>
    <source>
        <strain evidence="2 3">ANT_H27</strain>
    </source>
</reference>
<evidence type="ECO:0000256" key="1">
    <source>
        <dbReference type="SAM" id="Phobius"/>
    </source>
</evidence>
<dbReference type="AlphaFoldDB" id="A0A5B0E683"/>
<evidence type="ECO:0000313" key="2">
    <source>
        <dbReference type="EMBL" id="KAA0973635.1"/>
    </source>
</evidence>
<dbReference type="RefSeq" id="WP_007270809.1">
    <property type="nucleotide sequence ID" value="NZ_VOBL01000023.1"/>
</dbReference>
<organism evidence="2 3">
    <name type="scientific">Paeniglutamicibacter gangotriensis</name>
    <dbReference type="NCBI Taxonomy" id="254787"/>
    <lineage>
        <taxon>Bacteria</taxon>
        <taxon>Bacillati</taxon>
        <taxon>Actinomycetota</taxon>
        <taxon>Actinomycetes</taxon>
        <taxon>Micrococcales</taxon>
        <taxon>Micrococcaceae</taxon>
        <taxon>Paeniglutamicibacter</taxon>
    </lineage>
</organism>
<feature type="transmembrane region" description="Helical" evidence="1">
    <location>
        <begin position="62"/>
        <end position="86"/>
    </location>
</feature>
<evidence type="ECO:0000313" key="3">
    <source>
        <dbReference type="Proteomes" id="UP000323856"/>
    </source>
</evidence>
<gene>
    <name evidence="2" type="ORF">FQ154_17590</name>
</gene>
<dbReference type="OrthoDB" id="5125407at2"/>
<name>A0A5B0E683_9MICC</name>
<sequence>MESSQHPNTPAPVQKDPRNVEVSVYAAPKFWPFVGIGALVGVVIAFISAYTGQESADFTRSAVAGFLSVGFAFIGVLLAGVVFLVVDRITRKKARRALAVPMGEPEHR</sequence>